<evidence type="ECO:0000313" key="2">
    <source>
        <dbReference type="Proteomes" id="UP000005297"/>
    </source>
</evidence>
<name>Q0F2M6_9PROT</name>
<dbReference type="EMBL" id="AATS01000002">
    <property type="protein sequence ID" value="EAU55524.1"/>
    <property type="molecule type" value="Genomic_DNA"/>
</dbReference>
<organism evidence="1 2">
    <name type="scientific">Mariprofundus ferrooxydans PV-1</name>
    <dbReference type="NCBI Taxonomy" id="314345"/>
    <lineage>
        <taxon>Bacteria</taxon>
        <taxon>Pseudomonadati</taxon>
        <taxon>Pseudomonadota</taxon>
        <taxon>Candidatius Mariprofundia</taxon>
        <taxon>Mariprofundales</taxon>
        <taxon>Mariprofundaceae</taxon>
        <taxon>Mariprofundus</taxon>
    </lineage>
</organism>
<comment type="caution">
    <text evidence="1">The sequence shown here is derived from an EMBL/GenBank/DDBJ whole genome shotgun (WGS) entry which is preliminary data.</text>
</comment>
<proteinExistence type="predicted"/>
<gene>
    <name evidence="1" type="ORF">SPV1_01212</name>
</gene>
<protein>
    <submittedName>
        <fullName evidence="1">Uncharacterized protein</fullName>
    </submittedName>
</protein>
<accession>Q0F2M6</accession>
<dbReference type="Proteomes" id="UP000005297">
    <property type="component" value="Unassembled WGS sequence"/>
</dbReference>
<dbReference type="HOGENOM" id="CLU_762470_0_0_0"/>
<keyword evidence="2" id="KW-1185">Reference proteome</keyword>
<dbReference type="InParanoid" id="Q0F2M6"/>
<reference evidence="1 2" key="1">
    <citation type="submission" date="2006-09" db="EMBL/GenBank/DDBJ databases">
        <authorList>
            <person name="Emerson D."/>
            <person name="Ferriera S."/>
            <person name="Johnson J."/>
            <person name="Kravitz S."/>
            <person name="Halpern A."/>
            <person name="Remington K."/>
            <person name="Beeson K."/>
            <person name="Tran B."/>
            <person name="Rogers Y.-H."/>
            <person name="Friedman R."/>
            <person name="Venter J.C."/>
        </authorList>
    </citation>
    <scope>NUCLEOTIDE SEQUENCE [LARGE SCALE GENOMIC DNA]</scope>
    <source>
        <strain evidence="1 2">PV-1</strain>
    </source>
</reference>
<dbReference type="STRING" id="314344.AL013_01825"/>
<dbReference type="AlphaFoldDB" id="Q0F2M6"/>
<sequence length="363" mass="40684">MEAKMSQSVLLHALSLNDRILEPNKLPLCGHVWAFDKALMGKEMFVGNCISVLSLLGSQDATINWQNDLMVFDTHLNDQTATVLISLQDDSLASDYYYFFGVWMAPDDALKGEADDWLAEPIDWEQEDLFAPAIAFNVTVADEPLQLPQVRKMVGREVFAEGVCHSTFKLYGSIDVHPCLSGRFVMCPSVHAGNHGRFEIRHSLYSLRNLMALAGRVMKTYDQIQNSSALEGLSLDMEQLIRMLNNDAVERTGWDSMARECGRLALLTTTEEMDYQKKYVDVCNLLKLFEAIEAELDVSEISGIPSLAARMKMPFDYASRLIDEKLAVMGGLEKQGGILQAQINNRILASQQSMLEQLLNSRS</sequence>
<evidence type="ECO:0000313" key="1">
    <source>
        <dbReference type="EMBL" id="EAU55524.1"/>
    </source>
</evidence>